<accession>A0A1M7AT77</accession>
<dbReference type="GO" id="GO:0016020">
    <property type="term" value="C:membrane"/>
    <property type="evidence" value="ECO:0007669"/>
    <property type="project" value="UniProtKB-SubCell"/>
</dbReference>
<dbReference type="STRING" id="1419482.SAMN05444266_103399"/>
<dbReference type="Pfam" id="PF01040">
    <property type="entry name" value="UbiA"/>
    <property type="match status" value="1"/>
</dbReference>
<keyword evidence="8" id="KW-1185">Reference proteome</keyword>
<feature type="transmembrane region" description="Helical" evidence="6">
    <location>
        <begin position="204"/>
        <end position="226"/>
    </location>
</feature>
<dbReference type="CDD" id="cd13965">
    <property type="entry name" value="PT_UbiA_3"/>
    <property type="match status" value="1"/>
</dbReference>
<evidence type="ECO:0000256" key="1">
    <source>
        <dbReference type="ARBA" id="ARBA00004141"/>
    </source>
</evidence>
<dbReference type="InterPro" id="IPR000537">
    <property type="entry name" value="UbiA_prenyltransferase"/>
</dbReference>
<evidence type="ECO:0000256" key="6">
    <source>
        <dbReference type="SAM" id="Phobius"/>
    </source>
</evidence>
<evidence type="ECO:0000256" key="4">
    <source>
        <dbReference type="ARBA" id="ARBA00022989"/>
    </source>
</evidence>
<feature type="transmembrane region" description="Helical" evidence="6">
    <location>
        <begin position="232"/>
        <end position="254"/>
    </location>
</feature>
<keyword evidence="2" id="KW-1003">Cell membrane</keyword>
<feature type="transmembrane region" description="Helical" evidence="6">
    <location>
        <begin position="162"/>
        <end position="183"/>
    </location>
</feature>
<feature type="transmembrane region" description="Helical" evidence="6">
    <location>
        <begin position="45"/>
        <end position="65"/>
    </location>
</feature>
<dbReference type="InterPro" id="IPR050475">
    <property type="entry name" value="Prenyltransferase_related"/>
</dbReference>
<evidence type="ECO:0000313" key="7">
    <source>
        <dbReference type="EMBL" id="SHL45867.1"/>
    </source>
</evidence>
<sequence>MFFELRLIWRFVRNDFWDTIVPCYTTFITAWIYENRHIQDFPLAFLMCTIYTMLYILTFCVANQVNSVEEDAINKPDRPLPAGLVSRRGAIIRLLIYNAFFIIVAYLFNVLLFAIAWQVITIILCGWGSKHWVTKNLICISAGTVALMGAEWQLTTPTISHNVWQFIIFLSIWAGFGLPVQDLRDQVGDAVMHRKTLPLQFGDLLSRKMLFVYFLTVSPILYYFAIVSQENFSAWVIALIVAQYIYHGVVAYRVMRFRTSKADDKTYHYFVYLFIATIPVICFLK</sequence>
<keyword evidence="4 6" id="KW-1133">Transmembrane helix</keyword>
<dbReference type="AlphaFoldDB" id="A0A1M7AT77"/>
<feature type="transmembrane region" description="Helical" evidence="6">
    <location>
        <begin position="16"/>
        <end position="33"/>
    </location>
</feature>
<reference evidence="7 8" key="1">
    <citation type="submission" date="2016-11" db="EMBL/GenBank/DDBJ databases">
        <authorList>
            <person name="Jaros S."/>
            <person name="Januszkiewicz K."/>
            <person name="Wedrychowicz H."/>
        </authorList>
    </citation>
    <scope>NUCLEOTIDE SEQUENCE [LARGE SCALE GENOMIC DNA]</scope>
    <source>
        <strain evidence="7 8">DSM 27406</strain>
    </source>
</reference>
<comment type="subcellular location">
    <subcellularLocation>
        <location evidence="1">Membrane</location>
        <topology evidence="1">Multi-pass membrane protein</topology>
    </subcellularLocation>
</comment>
<protein>
    <submittedName>
        <fullName evidence="7">4-hydroxybenzoate polyprenyltransferase</fullName>
    </submittedName>
</protein>
<evidence type="ECO:0000313" key="8">
    <source>
        <dbReference type="Proteomes" id="UP000184420"/>
    </source>
</evidence>
<keyword evidence="5 6" id="KW-0472">Membrane</keyword>
<evidence type="ECO:0000256" key="3">
    <source>
        <dbReference type="ARBA" id="ARBA00022692"/>
    </source>
</evidence>
<dbReference type="GO" id="GO:0016765">
    <property type="term" value="F:transferase activity, transferring alkyl or aryl (other than methyl) groups"/>
    <property type="evidence" value="ECO:0007669"/>
    <property type="project" value="InterPro"/>
</dbReference>
<dbReference type="PANTHER" id="PTHR42723">
    <property type="entry name" value="CHLOROPHYLL SYNTHASE"/>
    <property type="match status" value="1"/>
</dbReference>
<feature type="transmembrane region" description="Helical" evidence="6">
    <location>
        <begin position="94"/>
        <end position="120"/>
    </location>
</feature>
<dbReference type="InterPro" id="IPR044878">
    <property type="entry name" value="UbiA_sf"/>
</dbReference>
<gene>
    <name evidence="7" type="ORF">SAMN05444266_103399</name>
</gene>
<keyword evidence="7" id="KW-0808">Transferase</keyword>
<dbReference type="Gene3D" id="1.10.357.140">
    <property type="entry name" value="UbiA prenyltransferase"/>
    <property type="match status" value="1"/>
</dbReference>
<organism evidence="7 8">
    <name type="scientific">Chitinophaga jiangningensis</name>
    <dbReference type="NCBI Taxonomy" id="1419482"/>
    <lineage>
        <taxon>Bacteria</taxon>
        <taxon>Pseudomonadati</taxon>
        <taxon>Bacteroidota</taxon>
        <taxon>Chitinophagia</taxon>
        <taxon>Chitinophagales</taxon>
        <taxon>Chitinophagaceae</taxon>
        <taxon>Chitinophaga</taxon>
    </lineage>
</organism>
<name>A0A1M7AT77_9BACT</name>
<feature type="transmembrane region" description="Helical" evidence="6">
    <location>
        <begin position="266"/>
        <end position="284"/>
    </location>
</feature>
<keyword evidence="3 6" id="KW-0812">Transmembrane</keyword>
<evidence type="ECO:0000256" key="2">
    <source>
        <dbReference type="ARBA" id="ARBA00022475"/>
    </source>
</evidence>
<dbReference type="EMBL" id="FRBL01000003">
    <property type="protein sequence ID" value="SHL45867.1"/>
    <property type="molecule type" value="Genomic_DNA"/>
</dbReference>
<proteinExistence type="predicted"/>
<dbReference type="Proteomes" id="UP000184420">
    <property type="component" value="Unassembled WGS sequence"/>
</dbReference>
<evidence type="ECO:0000256" key="5">
    <source>
        <dbReference type="ARBA" id="ARBA00023136"/>
    </source>
</evidence>
<dbReference type="PANTHER" id="PTHR42723:SF1">
    <property type="entry name" value="CHLOROPHYLL SYNTHASE, CHLOROPLASTIC"/>
    <property type="match status" value="1"/>
</dbReference>